<accession>A0A1E4R266</accession>
<dbReference type="EMBL" id="MECQ01000001">
    <property type="protein sequence ID" value="ODV54547.1"/>
    <property type="molecule type" value="Genomic_DNA"/>
</dbReference>
<evidence type="ECO:0000313" key="1">
    <source>
        <dbReference type="EMBL" id="ODV54547.1"/>
    </source>
</evidence>
<proteinExistence type="predicted"/>
<dbReference type="OrthoDB" id="2648732at2"/>
<comment type="caution">
    <text evidence="1">The sequence shown here is derived from an EMBL/GenBank/DDBJ whole genome shotgun (WGS) entry which is preliminary data.</text>
</comment>
<organism evidence="1 2">
    <name type="scientific">Lysinibacillus fusiformis</name>
    <dbReference type="NCBI Taxonomy" id="28031"/>
    <lineage>
        <taxon>Bacteria</taxon>
        <taxon>Bacillati</taxon>
        <taxon>Bacillota</taxon>
        <taxon>Bacilli</taxon>
        <taxon>Bacillales</taxon>
        <taxon>Bacillaceae</taxon>
        <taxon>Lysinibacillus</taxon>
    </lineage>
</organism>
<name>A0A1E4R266_9BACI</name>
<evidence type="ECO:0000313" key="2">
    <source>
        <dbReference type="Proteomes" id="UP000094784"/>
    </source>
</evidence>
<reference evidence="1 2" key="1">
    <citation type="submission" date="2016-09" db="EMBL/GenBank/DDBJ databases">
        <title>Draft genome sequence of the soil isolate, Lysinibacillus fusiformis M5, a potential hypoxanthine producer.</title>
        <authorList>
            <person name="Gallegos-Monterrosa R."/>
            <person name="Maroti G."/>
            <person name="Balint B."/>
            <person name="Kovacs A.T."/>
        </authorList>
    </citation>
    <scope>NUCLEOTIDE SEQUENCE [LARGE SCALE GENOMIC DNA]</scope>
    <source>
        <strain evidence="1 2">M5</strain>
    </source>
</reference>
<dbReference type="RefSeq" id="WP_069479827.1">
    <property type="nucleotide sequence ID" value="NZ_KV766182.1"/>
</dbReference>
<gene>
    <name evidence="1" type="ORF">BG258_00945</name>
</gene>
<sequence length="82" mass="9179">MKIEIEVRAFGGIEVHGTEDAYKGIELMRVHKLSKDTTLGEVENLLSTLFQEVENGYNNPEQCVGKITIRAKKENGEIVFLG</sequence>
<protein>
    <submittedName>
        <fullName evidence="1">Uncharacterized protein</fullName>
    </submittedName>
</protein>
<dbReference type="Proteomes" id="UP000094784">
    <property type="component" value="Unassembled WGS sequence"/>
</dbReference>
<dbReference type="AlphaFoldDB" id="A0A1E4R266"/>